<feature type="region of interest" description="Disordered" evidence="1">
    <location>
        <begin position="438"/>
        <end position="457"/>
    </location>
</feature>
<dbReference type="EMBL" id="JAHUZD010000137">
    <property type="protein sequence ID" value="KAI3403147.2"/>
    <property type="molecule type" value="Genomic_DNA"/>
</dbReference>
<protein>
    <submittedName>
        <fullName evidence="2">Uncharacterized protein</fullName>
    </submittedName>
</protein>
<dbReference type="AlphaFoldDB" id="A0AAI9SU71"/>
<proteinExistence type="predicted"/>
<sequence>MIVLPHTPPIPIQLKEPGSVLPSHLLALRAALHVPQLSTSNESIRYVVNLEEYLEAIVELTSQNDANRAVFSSNIPWNDLSKTGFKQFFNTVTKKVVLAKWTLANELRMTLISIGLIYMRIASDLLNETINIELDIPEKKPQEYSENWKQIVNLYKKSISFFMYGDSIEPNQGSLAKGALRVNATLFSFLMKISEISIQMSILAKFLWINRLSFNYNEQVTTENNVTLAKVAIYCMNELEVVQNLLKTLIQSAGKKSEADTELLNLDYTDWEDYLKLVKRYVSAYAGFFLAIQHYREDKLGNALGLIQFSLLTLQSKQEVKPGNDSMLSRKVTLRKLRNKVAHRKHADILQSLNSISTLDLNNSAFNDKSGIVLNDLTYLYDQLIKLNLKLTSENDNLKFDNIVHWSSVGNDAKWPIGCKIPVSKIEPYKPKKEEASTAAAAAASDNDTYTGRGSYF</sequence>
<dbReference type="InterPro" id="IPR038499">
    <property type="entry name" value="BRO1_sf"/>
</dbReference>
<dbReference type="RefSeq" id="XP_049178894.1">
    <property type="nucleotide sequence ID" value="XM_049325433.1"/>
</dbReference>
<evidence type="ECO:0000256" key="1">
    <source>
        <dbReference type="SAM" id="MobiDB-lite"/>
    </source>
</evidence>
<gene>
    <name evidence="2" type="ORF">KGF56_004036</name>
</gene>
<evidence type="ECO:0000313" key="3">
    <source>
        <dbReference type="Proteomes" id="UP001202479"/>
    </source>
</evidence>
<name>A0AAI9SU71_9ASCO</name>
<organism evidence="2 3">
    <name type="scientific">Candida oxycetoniae</name>
    <dbReference type="NCBI Taxonomy" id="497107"/>
    <lineage>
        <taxon>Eukaryota</taxon>
        <taxon>Fungi</taxon>
        <taxon>Dikarya</taxon>
        <taxon>Ascomycota</taxon>
        <taxon>Saccharomycotina</taxon>
        <taxon>Pichiomycetes</taxon>
        <taxon>Debaryomycetaceae</taxon>
        <taxon>Candida/Lodderomyces clade</taxon>
        <taxon>Candida</taxon>
    </lineage>
</organism>
<dbReference type="Gene3D" id="1.25.40.280">
    <property type="entry name" value="alix/aip1 like domains"/>
    <property type="match status" value="1"/>
</dbReference>
<keyword evidence="3" id="KW-1185">Reference proteome</keyword>
<reference evidence="2" key="1">
    <citation type="journal article" date="2022" name="DNA Res.">
        <title>Genome analysis of five recently described species of the CUG-Ser clade uncovers Candida theae as a new hybrid lineage with pathogenic potential in the Candida parapsilosis species complex.</title>
        <authorList>
            <person name="Mixao V."/>
            <person name="Del Olmo V."/>
            <person name="Hegedusova E."/>
            <person name="Saus E."/>
            <person name="Pryszcz L."/>
            <person name="Cillingova A."/>
            <person name="Nosek J."/>
            <person name="Gabaldon T."/>
        </authorList>
    </citation>
    <scope>NUCLEOTIDE SEQUENCE</scope>
    <source>
        <strain evidence="2">CBS 10844</strain>
    </source>
</reference>
<evidence type="ECO:0000313" key="2">
    <source>
        <dbReference type="EMBL" id="KAI3403147.2"/>
    </source>
</evidence>
<dbReference type="Pfam" id="PF17306">
    <property type="entry name" value="DUF5355"/>
    <property type="match status" value="1"/>
</dbReference>
<dbReference type="InterPro" id="IPR035278">
    <property type="entry name" value="DUF5355"/>
</dbReference>
<dbReference type="GeneID" id="73381651"/>
<comment type="caution">
    <text evidence="2">The sequence shown here is derived from an EMBL/GenBank/DDBJ whole genome shotgun (WGS) entry which is preliminary data.</text>
</comment>
<accession>A0AAI9SU71</accession>
<feature type="compositionally biased region" description="Polar residues" evidence="1">
    <location>
        <begin position="446"/>
        <end position="457"/>
    </location>
</feature>
<dbReference type="Proteomes" id="UP001202479">
    <property type="component" value="Unassembled WGS sequence"/>
</dbReference>